<accession>M3DAM6</accession>
<sequence>MTKTALEVAYQSLIARKRLRPDKHQHALVTRLATLQQDLVRIYGDENDYSHNKKKKKNGMIRNNHQHISTYFPNPRGLYIYGSVGTGKSHLADLFTSTLPSHIPRQRLHFHEFLNSIHYRLHLARSSSSSSYKGDPLVQIGHEIVQHEARVLCFDEFQLTDIADAMILQRLFGAMWMAGGVLVSTSNRAPRDLYLNGLNREVVVPFLREVERWCEVWEMGGREDYRMAGEEGGDGNGEGEGDKGRIQTFFVNDEEGFTRKLEEEIAKVRRGGSGGDGDDDDAKDPLKLISLPVYGSRTLQVSALPSPASPDQKSSTSYTLITATFSQLCESPLSASDYHTLCTATSHLYLHGVRKFLTGEKDAVRRFITLIDVAYEKGTRVICSYGNDEESDGKKSSLVESLREVFENIVPSASAASAASMMGGEKEDEKGIKMTVRAGGGASSSMMSTFIGETEWSATGLAEASLATGGAGETDVGFAVGRAISRLYEMGSVRYGVRE</sequence>
<dbReference type="GO" id="GO:0016887">
    <property type="term" value="F:ATP hydrolysis activity"/>
    <property type="evidence" value="ECO:0007669"/>
    <property type="project" value="InterPro"/>
</dbReference>
<dbReference type="RefSeq" id="XP_016763020.1">
    <property type="nucleotide sequence ID" value="XM_016903968.1"/>
</dbReference>
<dbReference type="HOGENOM" id="CLU_008681_0_3_1"/>
<organism evidence="4 5">
    <name type="scientific">Sphaerulina musiva (strain SO2202)</name>
    <name type="common">Poplar stem canker fungus</name>
    <name type="synonym">Septoria musiva</name>
    <dbReference type="NCBI Taxonomy" id="692275"/>
    <lineage>
        <taxon>Eukaryota</taxon>
        <taxon>Fungi</taxon>
        <taxon>Dikarya</taxon>
        <taxon>Ascomycota</taxon>
        <taxon>Pezizomycotina</taxon>
        <taxon>Dothideomycetes</taxon>
        <taxon>Dothideomycetidae</taxon>
        <taxon>Mycosphaerellales</taxon>
        <taxon>Mycosphaerellaceae</taxon>
        <taxon>Sphaerulina</taxon>
    </lineage>
</organism>
<dbReference type="GeneID" id="27901105"/>
<evidence type="ECO:0000256" key="2">
    <source>
        <dbReference type="ARBA" id="ARBA00022741"/>
    </source>
</evidence>
<evidence type="ECO:0000313" key="4">
    <source>
        <dbReference type="EMBL" id="EMF14899.1"/>
    </source>
</evidence>
<dbReference type="Pfam" id="PF03969">
    <property type="entry name" value="AFG1_ATPase"/>
    <property type="match status" value="2"/>
</dbReference>
<reference evidence="4 5" key="1">
    <citation type="journal article" date="2012" name="PLoS Pathog.">
        <title>Diverse lifestyles and strategies of plant pathogenesis encoded in the genomes of eighteen Dothideomycetes fungi.</title>
        <authorList>
            <person name="Ohm R.A."/>
            <person name="Feau N."/>
            <person name="Henrissat B."/>
            <person name="Schoch C.L."/>
            <person name="Horwitz B.A."/>
            <person name="Barry K.W."/>
            <person name="Condon B.J."/>
            <person name="Copeland A.C."/>
            <person name="Dhillon B."/>
            <person name="Glaser F."/>
            <person name="Hesse C.N."/>
            <person name="Kosti I."/>
            <person name="LaButti K."/>
            <person name="Lindquist E.A."/>
            <person name="Lucas S."/>
            <person name="Salamov A.A."/>
            <person name="Bradshaw R.E."/>
            <person name="Ciuffetti L."/>
            <person name="Hamelin R.C."/>
            <person name="Kema G.H.J."/>
            <person name="Lawrence C."/>
            <person name="Scott J.A."/>
            <person name="Spatafora J.W."/>
            <person name="Turgeon B.G."/>
            <person name="de Wit P.J.G.M."/>
            <person name="Zhong S."/>
            <person name="Goodwin S.B."/>
            <person name="Grigoriev I.V."/>
        </authorList>
    </citation>
    <scope>NUCLEOTIDE SEQUENCE [LARGE SCALE GENOMIC DNA]</scope>
    <source>
        <strain evidence="4 5">SO2202</strain>
    </source>
</reference>
<dbReference type="AlphaFoldDB" id="M3DAM6"/>
<dbReference type="SUPFAM" id="SSF52540">
    <property type="entry name" value="P-loop containing nucleoside triphosphate hydrolases"/>
    <property type="match status" value="1"/>
</dbReference>
<dbReference type="eggNOG" id="KOG2383">
    <property type="taxonomic scope" value="Eukaryota"/>
</dbReference>
<dbReference type="OrthoDB" id="548867at2759"/>
<dbReference type="OMA" id="ECYDRRV"/>
<dbReference type="Gene3D" id="3.40.50.300">
    <property type="entry name" value="P-loop containing nucleotide triphosphate hydrolases"/>
    <property type="match status" value="1"/>
</dbReference>
<proteinExistence type="inferred from homology"/>
<comment type="similarity">
    <text evidence="1">Belongs to the AFG1 ATPase family.</text>
</comment>
<dbReference type="EMBL" id="KB456261">
    <property type="protein sequence ID" value="EMF14899.1"/>
    <property type="molecule type" value="Genomic_DNA"/>
</dbReference>
<name>M3DAM6_SPHMS</name>
<dbReference type="GO" id="GO:0005739">
    <property type="term" value="C:mitochondrion"/>
    <property type="evidence" value="ECO:0007669"/>
    <property type="project" value="TreeGrafter"/>
</dbReference>
<dbReference type="Proteomes" id="UP000016931">
    <property type="component" value="Unassembled WGS sequence"/>
</dbReference>
<dbReference type="InterPro" id="IPR005654">
    <property type="entry name" value="ATPase_AFG1-like"/>
</dbReference>
<dbReference type="GO" id="GO:0005524">
    <property type="term" value="F:ATP binding"/>
    <property type="evidence" value="ECO:0007669"/>
    <property type="project" value="UniProtKB-KW"/>
</dbReference>
<keyword evidence="5" id="KW-1185">Reference proteome</keyword>
<dbReference type="NCBIfam" id="NF040713">
    <property type="entry name" value="ZapE"/>
    <property type="match status" value="1"/>
</dbReference>
<keyword evidence="3" id="KW-0067">ATP-binding</keyword>
<evidence type="ECO:0000256" key="3">
    <source>
        <dbReference type="ARBA" id="ARBA00022840"/>
    </source>
</evidence>
<evidence type="ECO:0000313" key="5">
    <source>
        <dbReference type="Proteomes" id="UP000016931"/>
    </source>
</evidence>
<dbReference type="PANTHER" id="PTHR12169:SF29">
    <property type="entry name" value="AFG1-LIKE ATPASE FAMILY PROTEIN"/>
    <property type="match status" value="1"/>
</dbReference>
<dbReference type="InterPro" id="IPR027417">
    <property type="entry name" value="P-loop_NTPase"/>
</dbReference>
<keyword evidence="2" id="KW-0547">Nucleotide-binding</keyword>
<evidence type="ECO:0000256" key="1">
    <source>
        <dbReference type="ARBA" id="ARBA00010322"/>
    </source>
</evidence>
<gene>
    <name evidence="4" type="ORF">SEPMUDRAFT_146930</name>
</gene>
<protein>
    <submittedName>
        <fullName evidence="4">AFG1-like ATPase</fullName>
    </submittedName>
</protein>
<dbReference type="PANTHER" id="PTHR12169">
    <property type="entry name" value="ATPASE N2B"/>
    <property type="match status" value="1"/>
</dbReference>